<accession>A0A7U4E4X4</accession>
<dbReference type="KEGG" id="rsi:Runsl_1088"/>
<name>A0A7U4E4X4_RUNSL</name>
<dbReference type="AlphaFoldDB" id="A0A7U4E4X4"/>
<reference evidence="1 2" key="2">
    <citation type="journal article" date="2012" name="Stand. Genomic Sci.">
        <title>Complete genome sequence of the aquatic bacterium Runella slithyformis type strain (LSU 4(T)).</title>
        <authorList>
            <person name="Copeland A."/>
            <person name="Zhang X."/>
            <person name="Misra M."/>
            <person name="Lapidus A."/>
            <person name="Nolan M."/>
            <person name="Lucas S."/>
            <person name="Deshpande S."/>
            <person name="Cheng J.F."/>
            <person name="Tapia R."/>
            <person name="Goodwin L.A."/>
            <person name="Pitluck S."/>
            <person name="Liolios K."/>
            <person name="Pagani I."/>
            <person name="Ivanova N."/>
            <person name="Mikhailova N."/>
            <person name="Pati A."/>
            <person name="Chen A."/>
            <person name="Palaniappan K."/>
            <person name="Land M."/>
            <person name="Hauser L."/>
            <person name="Pan C."/>
            <person name="Jeffries C.D."/>
            <person name="Detter J.C."/>
            <person name="Brambilla E.M."/>
            <person name="Rohde M."/>
            <person name="Djao O.D."/>
            <person name="Goker M."/>
            <person name="Sikorski J."/>
            <person name="Tindall B.J."/>
            <person name="Woyke T."/>
            <person name="Bristow J."/>
            <person name="Eisen J.A."/>
            <person name="Markowitz V."/>
            <person name="Hugenholtz P."/>
            <person name="Kyrpides N.C."/>
            <person name="Klenk H.P."/>
            <person name="Mavromatis K."/>
        </authorList>
    </citation>
    <scope>NUCLEOTIDE SEQUENCE [LARGE SCALE GENOMIC DNA]</scope>
    <source>
        <strain evidence="2">ATCC 29530 / DSM 19594 / LMG 11500 / NCIMB 11436 / LSU 4</strain>
    </source>
</reference>
<reference evidence="2" key="1">
    <citation type="submission" date="2011-06" db="EMBL/GenBank/DDBJ databases">
        <title>The complete genome of chromosome of Runella slithyformis DSM 19594.</title>
        <authorList>
            <consortium name="US DOE Joint Genome Institute (JGI-PGF)"/>
            <person name="Lucas S."/>
            <person name="Han J."/>
            <person name="Lapidus A."/>
            <person name="Bruce D."/>
            <person name="Goodwin L."/>
            <person name="Pitluck S."/>
            <person name="Peters L."/>
            <person name="Kyrpides N."/>
            <person name="Mavromatis K."/>
            <person name="Ivanova N."/>
            <person name="Ovchinnikova G."/>
            <person name="Zhang X."/>
            <person name="Misra M."/>
            <person name="Detter J.C."/>
            <person name="Tapia R."/>
            <person name="Han C."/>
            <person name="Land M."/>
            <person name="Hauser L."/>
            <person name="Markowitz V."/>
            <person name="Cheng J.-F."/>
            <person name="Hugenholtz P."/>
            <person name="Woyke T."/>
            <person name="Wu D."/>
            <person name="Tindall B."/>
            <person name="Faehrich R."/>
            <person name="Brambilla E."/>
            <person name="Klenk H.-P."/>
            <person name="Eisen J.A."/>
        </authorList>
    </citation>
    <scope>NUCLEOTIDE SEQUENCE [LARGE SCALE GENOMIC DNA]</scope>
    <source>
        <strain evidence="2">ATCC 29530 / DSM 19594 / LMG 11500 / NCIMB 11436 / LSU 4</strain>
    </source>
</reference>
<sequence>MQKSEKWLILLKIKAKVNFIHAKSLRSKEIKEWHFENSACLLLASHVFIAIFVEKIG</sequence>
<protein>
    <submittedName>
        <fullName evidence="1">Uncharacterized protein</fullName>
    </submittedName>
</protein>
<keyword evidence="2" id="KW-1185">Reference proteome</keyword>
<organism evidence="1 2">
    <name type="scientific">Runella slithyformis (strain ATCC 29530 / DSM 19594 / LMG 11500 / NCIMB 11436 / LSU 4)</name>
    <dbReference type="NCBI Taxonomy" id="761193"/>
    <lineage>
        <taxon>Bacteria</taxon>
        <taxon>Pseudomonadati</taxon>
        <taxon>Bacteroidota</taxon>
        <taxon>Cytophagia</taxon>
        <taxon>Cytophagales</taxon>
        <taxon>Spirosomataceae</taxon>
        <taxon>Runella</taxon>
    </lineage>
</organism>
<gene>
    <name evidence="1" type="ordered locus">Runsl_1088</name>
</gene>
<dbReference type="EMBL" id="CP002859">
    <property type="protein sequence ID" value="AEI47519.1"/>
    <property type="molecule type" value="Genomic_DNA"/>
</dbReference>
<dbReference type="Proteomes" id="UP000000493">
    <property type="component" value="Chromosome"/>
</dbReference>
<evidence type="ECO:0000313" key="1">
    <source>
        <dbReference type="EMBL" id="AEI47519.1"/>
    </source>
</evidence>
<proteinExistence type="predicted"/>
<evidence type="ECO:0000313" key="2">
    <source>
        <dbReference type="Proteomes" id="UP000000493"/>
    </source>
</evidence>